<gene>
    <name evidence="2" type="ORF">PSQ19_17700</name>
</gene>
<keyword evidence="1" id="KW-0812">Transmembrane</keyword>
<dbReference type="InterPro" id="IPR007820">
    <property type="entry name" value="AbrB_fam"/>
</dbReference>
<evidence type="ECO:0000313" key="2">
    <source>
        <dbReference type="EMBL" id="WDR02422.1"/>
    </source>
</evidence>
<dbReference type="EMBL" id="CP118246">
    <property type="protein sequence ID" value="WDR02422.1"/>
    <property type="molecule type" value="Genomic_DNA"/>
</dbReference>
<dbReference type="PANTHER" id="PTHR38457">
    <property type="entry name" value="REGULATOR ABRB-RELATED"/>
    <property type="match status" value="1"/>
</dbReference>
<reference evidence="2 3" key="1">
    <citation type="submission" date="2023-02" db="EMBL/GenBank/DDBJ databases">
        <title>Devosia algicola sp. nov., isolated from the phycosphere of marine algae.</title>
        <authorList>
            <person name="Kim J.M."/>
            <person name="Lee J.K."/>
            <person name="Choi B.J."/>
            <person name="Bayburt H."/>
            <person name="Jeon C.O."/>
        </authorList>
    </citation>
    <scope>NUCLEOTIDE SEQUENCE [LARGE SCALE GENOMIC DNA]</scope>
    <source>
        <strain evidence="2 3">G20-9</strain>
    </source>
</reference>
<keyword evidence="3" id="KW-1185">Reference proteome</keyword>
<accession>A0ABY7YMJ9</accession>
<sequence>MSALPARWRAIAWIFATFLISAAGGFIASALGIPAGWLMGGAVSVSVAAMMGVPVQLPKWLRDVAFVLVGLSMGATVPSDTLSLISHWPITLAALAIELVLIITITGWILARFFKARYRHRLSEFVSRTFVLHHGHCLGRGR</sequence>
<feature type="transmembrane region" description="Helical" evidence="1">
    <location>
        <begin position="90"/>
        <end position="111"/>
    </location>
</feature>
<dbReference type="RefSeq" id="WP_282218827.1">
    <property type="nucleotide sequence ID" value="NZ_CP118246.1"/>
</dbReference>
<organism evidence="2 3">
    <name type="scientific">Devosia algicola</name>
    <dbReference type="NCBI Taxonomy" id="3026418"/>
    <lineage>
        <taxon>Bacteria</taxon>
        <taxon>Pseudomonadati</taxon>
        <taxon>Pseudomonadota</taxon>
        <taxon>Alphaproteobacteria</taxon>
        <taxon>Hyphomicrobiales</taxon>
        <taxon>Devosiaceae</taxon>
        <taxon>Devosia</taxon>
    </lineage>
</organism>
<proteinExistence type="predicted"/>
<keyword evidence="1" id="KW-1133">Transmembrane helix</keyword>
<dbReference type="Pfam" id="PF05145">
    <property type="entry name" value="AbrB"/>
    <property type="match status" value="1"/>
</dbReference>
<feature type="transmembrane region" description="Helical" evidence="1">
    <location>
        <begin position="60"/>
        <end position="78"/>
    </location>
</feature>
<dbReference type="Proteomes" id="UP001220530">
    <property type="component" value="Chromosome"/>
</dbReference>
<keyword evidence="1" id="KW-0472">Membrane</keyword>
<dbReference type="PANTHER" id="PTHR38457:SF1">
    <property type="entry name" value="REGULATOR ABRB-RELATED"/>
    <property type="match status" value="1"/>
</dbReference>
<evidence type="ECO:0000313" key="3">
    <source>
        <dbReference type="Proteomes" id="UP001220530"/>
    </source>
</evidence>
<protein>
    <submittedName>
        <fullName evidence="2">AbrB family transcriptional regulator</fullName>
    </submittedName>
</protein>
<feature type="transmembrane region" description="Helical" evidence="1">
    <location>
        <begin position="35"/>
        <end position="53"/>
    </location>
</feature>
<evidence type="ECO:0000256" key="1">
    <source>
        <dbReference type="SAM" id="Phobius"/>
    </source>
</evidence>
<name>A0ABY7YMJ9_9HYPH</name>